<proteinExistence type="predicted"/>
<name>A0A939T8W1_9ACTN</name>
<dbReference type="EMBL" id="JAGEOJ010000011">
    <property type="protein sequence ID" value="MBO2450742.1"/>
    <property type="molecule type" value="Genomic_DNA"/>
</dbReference>
<evidence type="ECO:0000313" key="1">
    <source>
        <dbReference type="EMBL" id="MBO2450742.1"/>
    </source>
</evidence>
<organism evidence="1 2">
    <name type="scientific">Actinomadura barringtoniae</name>
    <dbReference type="NCBI Taxonomy" id="1427535"/>
    <lineage>
        <taxon>Bacteria</taxon>
        <taxon>Bacillati</taxon>
        <taxon>Actinomycetota</taxon>
        <taxon>Actinomycetes</taxon>
        <taxon>Streptosporangiales</taxon>
        <taxon>Thermomonosporaceae</taxon>
        <taxon>Actinomadura</taxon>
    </lineage>
</organism>
<keyword evidence="2" id="KW-1185">Reference proteome</keyword>
<dbReference type="AlphaFoldDB" id="A0A939T8W1"/>
<dbReference type="Proteomes" id="UP000669179">
    <property type="component" value="Unassembled WGS sequence"/>
</dbReference>
<accession>A0A939T8W1</accession>
<reference evidence="1" key="1">
    <citation type="submission" date="2021-03" db="EMBL/GenBank/DDBJ databases">
        <authorList>
            <person name="Kanchanasin P."/>
            <person name="Saeng-In P."/>
            <person name="Phongsopitanun W."/>
            <person name="Yuki M."/>
            <person name="Kudo T."/>
            <person name="Ohkuma M."/>
            <person name="Tanasupawat S."/>
        </authorList>
    </citation>
    <scope>NUCLEOTIDE SEQUENCE</scope>
    <source>
        <strain evidence="1">GKU 128</strain>
    </source>
</reference>
<evidence type="ECO:0000313" key="2">
    <source>
        <dbReference type="Proteomes" id="UP000669179"/>
    </source>
</evidence>
<sequence length="91" mass="9481">MPSDESMIGDDPLADGMVTCAADALFVVLEQVGLLGDAADDRLAGHAADGPAIGGWRAQILVGEPAPLSPEPRNDCLRGDVFAFPPREHDV</sequence>
<comment type="caution">
    <text evidence="1">The sequence shown here is derived from an EMBL/GenBank/DDBJ whole genome shotgun (WGS) entry which is preliminary data.</text>
</comment>
<gene>
    <name evidence="1" type="ORF">J4573_26805</name>
</gene>
<protein>
    <submittedName>
        <fullName evidence="1">Uncharacterized protein</fullName>
    </submittedName>
</protein>
<dbReference type="RefSeq" id="WP_208258881.1">
    <property type="nucleotide sequence ID" value="NZ_JAGEOJ010000011.1"/>
</dbReference>